<dbReference type="InterPro" id="IPR029787">
    <property type="entry name" value="Nucleotide_cyclase"/>
</dbReference>
<dbReference type="InterPro" id="IPR000160">
    <property type="entry name" value="GGDEF_dom"/>
</dbReference>
<dbReference type="EC" id="2.7.7.65" evidence="2"/>
<dbReference type="InterPro" id="IPR029016">
    <property type="entry name" value="GAF-like_dom_sf"/>
</dbReference>
<dbReference type="PANTHER" id="PTHR46663">
    <property type="entry name" value="DIGUANYLATE CYCLASE DGCT-RELATED"/>
    <property type="match status" value="1"/>
</dbReference>
<dbReference type="GO" id="GO:0052621">
    <property type="term" value="F:diguanylate cyclase activity"/>
    <property type="evidence" value="ECO:0007669"/>
    <property type="project" value="UniProtKB-EC"/>
</dbReference>
<dbReference type="InterPro" id="IPR052163">
    <property type="entry name" value="DGC-Regulatory_Protein"/>
</dbReference>
<dbReference type="AlphaFoldDB" id="A0AAF0HDH0"/>
<dbReference type="InterPro" id="IPR043128">
    <property type="entry name" value="Rev_trsase/Diguanyl_cyclase"/>
</dbReference>
<evidence type="ECO:0000313" key="3">
    <source>
        <dbReference type="Proteomes" id="UP000298664"/>
    </source>
</evidence>
<accession>A0AAF0HDH0</accession>
<dbReference type="Proteomes" id="UP000298664">
    <property type="component" value="Chromosome Circular"/>
</dbReference>
<organism evidence="2 3">
    <name type="scientific">Agrobacterium larrymoorei</name>
    <dbReference type="NCBI Taxonomy" id="160699"/>
    <lineage>
        <taxon>Bacteria</taxon>
        <taxon>Pseudomonadati</taxon>
        <taxon>Pseudomonadota</taxon>
        <taxon>Alphaproteobacteria</taxon>
        <taxon>Hyphomicrobiales</taxon>
        <taxon>Rhizobiaceae</taxon>
        <taxon>Rhizobium/Agrobacterium group</taxon>
        <taxon>Agrobacterium</taxon>
    </lineage>
</organism>
<dbReference type="Gene3D" id="3.30.450.40">
    <property type="match status" value="1"/>
</dbReference>
<dbReference type="SMART" id="SM00267">
    <property type="entry name" value="GGDEF"/>
    <property type="match status" value="1"/>
</dbReference>
<dbReference type="SMART" id="SM00065">
    <property type="entry name" value="GAF"/>
    <property type="match status" value="1"/>
</dbReference>
<dbReference type="RefSeq" id="WP_137393501.1">
    <property type="nucleotide sequence ID" value="NZ_CP124733.1"/>
</dbReference>
<keyword evidence="2" id="KW-0808">Transferase</keyword>
<feature type="domain" description="GGDEF" evidence="1">
    <location>
        <begin position="209"/>
        <end position="342"/>
    </location>
</feature>
<dbReference type="NCBIfam" id="TIGR00254">
    <property type="entry name" value="GGDEF"/>
    <property type="match status" value="1"/>
</dbReference>
<evidence type="ECO:0000313" key="2">
    <source>
        <dbReference type="EMBL" id="WHA42510.1"/>
    </source>
</evidence>
<gene>
    <name evidence="2" type="ORF">CFBP5477_010420</name>
</gene>
<dbReference type="FunFam" id="3.30.70.270:FF:000001">
    <property type="entry name" value="Diguanylate cyclase domain protein"/>
    <property type="match status" value="1"/>
</dbReference>
<dbReference type="Pfam" id="PF01590">
    <property type="entry name" value="GAF"/>
    <property type="match status" value="1"/>
</dbReference>
<dbReference type="PANTHER" id="PTHR46663:SF4">
    <property type="entry name" value="DIGUANYLATE CYCLASE DGCT-RELATED"/>
    <property type="match status" value="1"/>
</dbReference>
<dbReference type="PROSITE" id="PS50887">
    <property type="entry name" value="GGDEF"/>
    <property type="match status" value="1"/>
</dbReference>
<dbReference type="InterPro" id="IPR003018">
    <property type="entry name" value="GAF"/>
</dbReference>
<sequence>MGQMTRLSTSEARRLTAVREILPLADGPADELGALSTLAKEMFGTSRAAVHILDADWMHIVHQSGEQINECARDISACNVVVTNNETFVIPDLAVDPHWRDMPYVNDSPNIRFYAGTPIELEPGLPIGAFCLTDTKPRSFGNDEQESLRRFATLAGALLRLQKANFVMSLAENELRDAAMTDPLTGFYNRKALDLVVDAQLHEALRENDTFGALYLDMDGFKAINDTLGHPAGDQVLQDAAKRIRESVRSQDTVIRMGGDEFAIFIPRPRAPETLEKIAERLLEAFRQPFDVSGTSVTANLSIGGAIAPQSGNDRNSLLRNVDEALYQAKKAGRNRFISRAL</sequence>
<protein>
    <submittedName>
        <fullName evidence="2">Sensor domain-containing diguanylate cyclase</fullName>
        <ecNumber evidence="2">2.7.7.65</ecNumber>
    </submittedName>
</protein>
<name>A0AAF0HDH0_9HYPH</name>
<dbReference type="Gene3D" id="3.30.70.270">
    <property type="match status" value="1"/>
</dbReference>
<reference evidence="2" key="1">
    <citation type="submission" date="2023-05" db="EMBL/GenBank/DDBJ databases">
        <title>Complete genome sequence of Agrobacterium larrymoorei CFBP5477.</title>
        <authorList>
            <person name="Yen H.-C."/>
            <person name="Chou L."/>
            <person name="Lin Y.-C."/>
            <person name="Lai E.-M."/>
            <person name="Kuo C.-H."/>
        </authorList>
    </citation>
    <scope>NUCLEOTIDE SEQUENCE</scope>
    <source>
        <strain evidence="2">CFBP5477</strain>
    </source>
</reference>
<dbReference type="Pfam" id="PF00990">
    <property type="entry name" value="GGDEF"/>
    <property type="match status" value="1"/>
</dbReference>
<dbReference type="SUPFAM" id="SSF55073">
    <property type="entry name" value="Nucleotide cyclase"/>
    <property type="match status" value="1"/>
</dbReference>
<dbReference type="SUPFAM" id="SSF55781">
    <property type="entry name" value="GAF domain-like"/>
    <property type="match status" value="1"/>
</dbReference>
<evidence type="ECO:0000259" key="1">
    <source>
        <dbReference type="PROSITE" id="PS50887"/>
    </source>
</evidence>
<dbReference type="CDD" id="cd01949">
    <property type="entry name" value="GGDEF"/>
    <property type="match status" value="1"/>
</dbReference>
<dbReference type="EMBL" id="CP124733">
    <property type="protein sequence ID" value="WHA42510.1"/>
    <property type="molecule type" value="Genomic_DNA"/>
</dbReference>
<proteinExistence type="predicted"/>
<keyword evidence="2" id="KW-0548">Nucleotidyltransferase</keyword>